<reference evidence="2 3" key="1">
    <citation type="submission" date="2016-10" db="EMBL/GenBank/DDBJ databases">
        <authorList>
            <person name="de Groot N.N."/>
        </authorList>
    </citation>
    <scope>NUCLEOTIDE SEQUENCE [LARGE SCALE GENOMIC DNA]</scope>
    <source>
        <strain evidence="2 3">DSM 22489</strain>
    </source>
</reference>
<name>A0A1H6B2Q1_9BACT</name>
<dbReference type="AlphaFoldDB" id="A0A1H6B2Q1"/>
<evidence type="ECO:0000313" key="3">
    <source>
        <dbReference type="Proteomes" id="UP000236728"/>
    </source>
</evidence>
<keyword evidence="1" id="KW-1133">Transmembrane helix</keyword>
<keyword evidence="1" id="KW-0472">Membrane</keyword>
<dbReference type="InterPro" id="IPR025356">
    <property type="entry name" value="DUF4260"/>
</dbReference>
<evidence type="ECO:0000313" key="2">
    <source>
        <dbReference type="EMBL" id="SEG55119.1"/>
    </source>
</evidence>
<dbReference type="Pfam" id="PF14079">
    <property type="entry name" value="DUF4260"/>
    <property type="match status" value="1"/>
</dbReference>
<proteinExistence type="predicted"/>
<sequence>MNPFIKPAVLLRGEDAFLLAAALFAYGHLHLSWVLFAVLFLAPDLLMVGYLLNVRAGATLYNVGHVLFLPLLVLGAGYVTGCMEMVAVGLIWFSHIELDRMLGFGLKYPTTFKDTHLQHLDLIADAVG</sequence>
<gene>
    <name evidence="2" type="ORF">SAMN05421819_3471</name>
</gene>
<dbReference type="EMBL" id="FNVA01000006">
    <property type="protein sequence ID" value="SEG55119.1"/>
    <property type="molecule type" value="Genomic_DNA"/>
</dbReference>
<keyword evidence="3" id="KW-1185">Reference proteome</keyword>
<accession>A0A1H6B2Q1</accession>
<protein>
    <recommendedName>
        <fullName evidence="4">DUF4260 family protein</fullName>
    </recommendedName>
</protein>
<evidence type="ECO:0000256" key="1">
    <source>
        <dbReference type="SAM" id="Phobius"/>
    </source>
</evidence>
<organism evidence="2 3">
    <name type="scientific">Bryocella elongata</name>
    <dbReference type="NCBI Taxonomy" id="863522"/>
    <lineage>
        <taxon>Bacteria</taxon>
        <taxon>Pseudomonadati</taxon>
        <taxon>Acidobacteriota</taxon>
        <taxon>Terriglobia</taxon>
        <taxon>Terriglobales</taxon>
        <taxon>Acidobacteriaceae</taxon>
        <taxon>Bryocella</taxon>
    </lineage>
</organism>
<evidence type="ECO:0008006" key="4">
    <source>
        <dbReference type="Google" id="ProtNLM"/>
    </source>
</evidence>
<feature type="transmembrane region" description="Helical" evidence="1">
    <location>
        <begin position="66"/>
        <end position="93"/>
    </location>
</feature>
<dbReference type="Proteomes" id="UP000236728">
    <property type="component" value="Unassembled WGS sequence"/>
</dbReference>
<dbReference type="RefSeq" id="WP_200821583.1">
    <property type="nucleotide sequence ID" value="NZ_FNVA01000006.1"/>
</dbReference>
<feature type="transmembrane region" description="Helical" evidence="1">
    <location>
        <begin position="33"/>
        <end position="54"/>
    </location>
</feature>
<keyword evidence="1" id="KW-0812">Transmembrane</keyword>